<dbReference type="UniPathway" id="UPA00253">
    <property type="reaction ID" value="UER00327"/>
</dbReference>
<evidence type="ECO:0000256" key="6">
    <source>
        <dbReference type="ARBA" id="ARBA00022679"/>
    </source>
</evidence>
<sequence>MNKFNTSQEEVLKQIRDLKKQVDAIILAHNYQLPQVQKVADFVGDSFELCKTAREVDSSVIIFCGVHFMAEGAKVLAPEKQVIIPDNNAGCPLADMASPEQVREIKKEFPETPVVAYVNTSAEVKAESHICCTSSNAVDVVNSLDSDSVIFLPDQNLADYVSKYTDKQVIPWNGYCISHVRVSTEEIEETRKYYPEAPILVHPECPHEIKETADYIMGTGGMVKFARETEHSTMIIGTEEGLVHRLKRENPAKNFYLLSPSFFCSNMKKITPQEVLHSLKNLAPEIEVAEETRVKAYQALNNMLRATQ</sequence>
<keyword evidence="6 10" id="KW-0808">Transferase</keyword>
<dbReference type="PANTHER" id="PTHR30573:SF0">
    <property type="entry name" value="QUINOLINATE SYNTHASE, CHLOROPLASTIC"/>
    <property type="match status" value="1"/>
</dbReference>
<dbReference type="Gene3D" id="3.40.50.10800">
    <property type="entry name" value="NadA-like"/>
    <property type="match status" value="3"/>
</dbReference>
<comment type="subcellular location">
    <subcellularLocation>
        <location evidence="10">Cytoplasm</location>
    </subcellularLocation>
</comment>
<keyword evidence="4 10" id="KW-0963">Cytoplasm</keyword>
<keyword evidence="12" id="KW-1185">Reference proteome</keyword>
<dbReference type="GO" id="GO:0034628">
    <property type="term" value="P:'de novo' NAD+ biosynthetic process from L-aspartate"/>
    <property type="evidence" value="ECO:0007669"/>
    <property type="project" value="TreeGrafter"/>
</dbReference>
<dbReference type="AlphaFoldDB" id="B2A0U8"/>
<name>B2A0U8_NATTJ</name>
<evidence type="ECO:0000313" key="12">
    <source>
        <dbReference type="Proteomes" id="UP000001683"/>
    </source>
</evidence>
<accession>B2A0U8</accession>
<feature type="binding site" evidence="10">
    <location>
        <begin position="202"/>
        <end position="204"/>
    </location>
    <ligand>
        <name>iminosuccinate</name>
        <dbReference type="ChEBI" id="CHEBI:77875"/>
    </ligand>
</feature>
<dbReference type="PANTHER" id="PTHR30573">
    <property type="entry name" value="QUINOLINATE SYNTHETASE A"/>
    <property type="match status" value="1"/>
</dbReference>
<reference evidence="11 12" key="2">
    <citation type="journal article" date="2011" name="J. Bacteriol.">
        <title>Complete genome sequence of the anaerobic, halophilic alkalithermophile Natranaerobius thermophilus JW/NM-WN-LF.</title>
        <authorList>
            <person name="Zhao B."/>
            <person name="Mesbah N.M."/>
            <person name="Dalin E."/>
            <person name="Goodwin L."/>
            <person name="Nolan M."/>
            <person name="Pitluck S."/>
            <person name="Chertkov O."/>
            <person name="Brettin T.S."/>
            <person name="Han J."/>
            <person name="Larimer F.W."/>
            <person name="Land M.L."/>
            <person name="Hauser L."/>
            <person name="Kyrpides N."/>
            <person name="Wiegel J."/>
        </authorList>
    </citation>
    <scope>NUCLEOTIDE SEQUENCE [LARGE SCALE GENOMIC DNA]</scope>
    <source>
        <strain evidence="12">ATCC BAA-1301 / DSM 18059 / JW/NM-WN-LF</strain>
    </source>
</reference>
<dbReference type="InterPro" id="IPR003473">
    <property type="entry name" value="NadA"/>
</dbReference>
<dbReference type="InterPro" id="IPR036094">
    <property type="entry name" value="NadA_sf"/>
</dbReference>
<dbReference type="GO" id="GO:0008987">
    <property type="term" value="F:quinolinate synthetase A activity"/>
    <property type="evidence" value="ECO:0007669"/>
    <property type="project" value="UniProtKB-UniRule"/>
</dbReference>
<dbReference type="GO" id="GO:0051539">
    <property type="term" value="F:4 iron, 4 sulfur cluster binding"/>
    <property type="evidence" value="ECO:0007669"/>
    <property type="project" value="UniProtKB-KW"/>
</dbReference>
<dbReference type="EC" id="2.5.1.72" evidence="2 10"/>
<evidence type="ECO:0000256" key="3">
    <source>
        <dbReference type="ARBA" id="ARBA00022485"/>
    </source>
</evidence>
<dbReference type="GO" id="GO:0005737">
    <property type="term" value="C:cytoplasm"/>
    <property type="evidence" value="ECO:0007669"/>
    <property type="project" value="UniProtKB-SubCell"/>
</dbReference>
<feature type="binding site" evidence="10">
    <location>
        <position position="219"/>
    </location>
    <ligand>
        <name>iminosuccinate</name>
        <dbReference type="ChEBI" id="CHEBI:77875"/>
    </ligand>
</feature>
<evidence type="ECO:0000256" key="10">
    <source>
        <dbReference type="HAMAP-Rule" id="MF_00568"/>
    </source>
</evidence>
<dbReference type="HAMAP" id="MF_00568">
    <property type="entry name" value="NadA_type2"/>
    <property type="match status" value="1"/>
</dbReference>
<keyword evidence="8 10" id="KW-0408">Iron</keyword>
<keyword evidence="11" id="KW-0489">Methyltransferase</keyword>
<keyword evidence="5 10" id="KW-0662">Pyridine nucleotide biosynthesis</keyword>
<dbReference type="GO" id="GO:0008168">
    <property type="term" value="F:methyltransferase activity"/>
    <property type="evidence" value="ECO:0007669"/>
    <property type="project" value="UniProtKB-KW"/>
</dbReference>
<evidence type="ECO:0000256" key="9">
    <source>
        <dbReference type="ARBA" id="ARBA00023014"/>
    </source>
</evidence>
<keyword evidence="9 10" id="KW-0411">Iron-sulfur</keyword>
<evidence type="ECO:0000313" key="11">
    <source>
        <dbReference type="EMBL" id="ACB85978.1"/>
    </source>
</evidence>
<dbReference type="Pfam" id="PF02445">
    <property type="entry name" value="NadA"/>
    <property type="match status" value="1"/>
</dbReference>
<dbReference type="GO" id="GO:0032259">
    <property type="term" value="P:methylation"/>
    <property type="evidence" value="ECO:0007669"/>
    <property type="project" value="UniProtKB-KW"/>
</dbReference>
<comment type="pathway">
    <text evidence="1 10">Cofactor biosynthesis; NAD(+) biosynthesis; quinolinate from iminoaspartate: step 1/1.</text>
</comment>
<organism evidence="11 12">
    <name type="scientific">Natranaerobius thermophilus (strain ATCC BAA-1301 / DSM 18059 / JW/NM-WN-LF)</name>
    <dbReference type="NCBI Taxonomy" id="457570"/>
    <lineage>
        <taxon>Bacteria</taxon>
        <taxon>Bacillati</taxon>
        <taxon>Bacillota</taxon>
        <taxon>Clostridia</taxon>
        <taxon>Natranaerobiales</taxon>
        <taxon>Natranaerobiaceae</taxon>
        <taxon>Natranaerobius</taxon>
    </lineage>
</organism>
<dbReference type="NCBIfam" id="NF006879">
    <property type="entry name" value="PRK09375.1-4"/>
    <property type="match status" value="1"/>
</dbReference>
<keyword evidence="3 10" id="KW-0004">4Fe-4S</keyword>
<reference evidence="11 12" key="1">
    <citation type="submission" date="2008-04" db="EMBL/GenBank/DDBJ databases">
        <title>Complete sequence of chromosome of Natranaerobius thermophilus JW/NM-WN-LF.</title>
        <authorList>
            <consortium name="US DOE Joint Genome Institute"/>
            <person name="Copeland A."/>
            <person name="Lucas S."/>
            <person name="Lapidus A."/>
            <person name="Glavina del Rio T."/>
            <person name="Dalin E."/>
            <person name="Tice H."/>
            <person name="Bruce D."/>
            <person name="Goodwin L."/>
            <person name="Pitluck S."/>
            <person name="Chertkov O."/>
            <person name="Brettin T."/>
            <person name="Detter J.C."/>
            <person name="Han C."/>
            <person name="Kuske C.R."/>
            <person name="Schmutz J."/>
            <person name="Larimer F."/>
            <person name="Land M."/>
            <person name="Hauser L."/>
            <person name="Kyrpides N."/>
            <person name="Lykidis A."/>
            <person name="Mesbah N.M."/>
            <person name="Wiegel J."/>
        </authorList>
    </citation>
    <scope>NUCLEOTIDE SEQUENCE [LARGE SCALE GENOMIC DNA]</scope>
    <source>
        <strain evidence="12">ATCC BAA-1301 / DSM 18059 / JW/NM-WN-LF</strain>
    </source>
</reference>
<feature type="binding site" evidence="10">
    <location>
        <position position="264"/>
    </location>
    <ligand>
        <name>[4Fe-4S] cluster</name>
        <dbReference type="ChEBI" id="CHEBI:49883"/>
    </ligand>
</feature>
<dbReference type="STRING" id="457570.Nther_2413"/>
<proteinExistence type="inferred from homology"/>
<feature type="binding site" evidence="10">
    <location>
        <begin position="117"/>
        <end position="119"/>
    </location>
    <ligand>
        <name>iminosuccinate</name>
        <dbReference type="ChEBI" id="CHEBI:77875"/>
    </ligand>
</feature>
<comment type="catalytic activity">
    <reaction evidence="10">
        <text>iminosuccinate + dihydroxyacetone phosphate = quinolinate + phosphate + 2 H2O + H(+)</text>
        <dbReference type="Rhea" id="RHEA:25888"/>
        <dbReference type="ChEBI" id="CHEBI:15377"/>
        <dbReference type="ChEBI" id="CHEBI:15378"/>
        <dbReference type="ChEBI" id="CHEBI:29959"/>
        <dbReference type="ChEBI" id="CHEBI:43474"/>
        <dbReference type="ChEBI" id="CHEBI:57642"/>
        <dbReference type="ChEBI" id="CHEBI:77875"/>
        <dbReference type="EC" id="2.5.1.72"/>
    </reaction>
</comment>
<dbReference type="InParanoid" id="B2A0U8"/>
<evidence type="ECO:0000256" key="1">
    <source>
        <dbReference type="ARBA" id="ARBA00005065"/>
    </source>
</evidence>
<comment type="function">
    <text evidence="10">Catalyzes the condensation of iminoaspartate with dihydroxyacetone phosphate to form quinolinate.</text>
</comment>
<feature type="binding site" evidence="10">
    <location>
        <position position="91"/>
    </location>
    <ligand>
        <name>[4Fe-4S] cluster</name>
        <dbReference type="ChEBI" id="CHEBI:49883"/>
    </ligand>
</feature>
<dbReference type="SUPFAM" id="SSF142754">
    <property type="entry name" value="NadA-like"/>
    <property type="match status" value="1"/>
</dbReference>
<feature type="binding site" evidence="10">
    <location>
        <position position="176"/>
    </location>
    <ligand>
        <name>[4Fe-4S] cluster</name>
        <dbReference type="ChEBI" id="CHEBI:49883"/>
    </ligand>
</feature>
<dbReference type="RefSeq" id="WP_012448826.1">
    <property type="nucleotide sequence ID" value="NC_010718.1"/>
</dbReference>
<dbReference type="GO" id="GO:0046872">
    <property type="term" value="F:metal ion binding"/>
    <property type="evidence" value="ECO:0007669"/>
    <property type="project" value="UniProtKB-KW"/>
</dbReference>
<comment type="cofactor">
    <cofactor evidence="10">
        <name>[4Fe-4S] cluster</name>
        <dbReference type="ChEBI" id="CHEBI:49883"/>
    </cofactor>
    <text evidence="10">Binds 1 [4Fe-4S] cluster per subunit.</text>
</comment>
<dbReference type="KEGG" id="nth:Nther_2413"/>
<evidence type="ECO:0000256" key="8">
    <source>
        <dbReference type="ARBA" id="ARBA00023004"/>
    </source>
</evidence>
<keyword evidence="7 10" id="KW-0479">Metal-binding</keyword>
<dbReference type="OrthoDB" id="9801204at2"/>
<dbReference type="HOGENOM" id="CLU_047382_0_0_9"/>
<feature type="binding site" evidence="10">
    <location>
        <position position="29"/>
    </location>
    <ligand>
        <name>iminosuccinate</name>
        <dbReference type="ChEBI" id="CHEBI:77875"/>
    </ligand>
</feature>
<feature type="binding site" evidence="10">
    <location>
        <position position="134"/>
    </location>
    <ligand>
        <name>iminosuccinate</name>
        <dbReference type="ChEBI" id="CHEBI:77875"/>
    </ligand>
</feature>
<dbReference type="InterPro" id="IPR023066">
    <property type="entry name" value="Quinolinate_synth_type2"/>
</dbReference>
<evidence type="ECO:0000256" key="4">
    <source>
        <dbReference type="ARBA" id="ARBA00022490"/>
    </source>
</evidence>
<evidence type="ECO:0000256" key="5">
    <source>
        <dbReference type="ARBA" id="ARBA00022642"/>
    </source>
</evidence>
<dbReference type="eggNOG" id="COG0379">
    <property type="taxonomic scope" value="Bacteria"/>
</dbReference>
<dbReference type="FunCoup" id="B2A0U8">
    <property type="interactions" value="278"/>
</dbReference>
<protein>
    <recommendedName>
        <fullName evidence="2 10">Quinolinate synthase</fullName>
        <ecNumber evidence="2 10">2.5.1.72</ecNumber>
    </recommendedName>
</protein>
<dbReference type="FunFam" id="3.40.50.10800:FF:000003">
    <property type="entry name" value="Quinolinate synthase A"/>
    <property type="match status" value="1"/>
</dbReference>
<evidence type="ECO:0000256" key="2">
    <source>
        <dbReference type="ARBA" id="ARBA00012669"/>
    </source>
</evidence>
<evidence type="ECO:0000256" key="7">
    <source>
        <dbReference type="ARBA" id="ARBA00022723"/>
    </source>
</evidence>
<dbReference type="EMBL" id="CP001034">
    <property type="protein sequence ID" value="ACB85978.1"/>
    <property type="molecule type" value="Genomic_DNA"/>
</dbReference>
<feature type="binding site" evidence="10">
    <location>
        <position position="46"/>
    </location>
    <ligand>
        <name>iminosuccinate</name>
        <dbReference type="ChEBI" id="CHEBI:77875"/>
    </ligand>
</feature>
<gene>
    <name evidence="10" type="primary">nadA</name>
    <name evidence="11" type="ordered locus">Nther_2413</name>
</gene>
<dbReference type="Proteomes" id="UP000001683">
    <property type="component" value="Chromosome"/>
</dbReference>
<dbReference type="NCBIfam" id="TIGR00550">
    <property type="entry name" value="nadA"/>
    <property type="match status" value="1"/>
</dbReference>
<comment type="similarity">
    <text evidence="10">Belongs to the quinolinate synthase family. Type 2 subfamily.</text>
</comment>
<dbReference type="NCBIfam" id="NF006878">
    <property type="entry name" value="PRK09375.1-2"/>
    <property type="match status" value="1"/>
</dbReference>